<keyword evidence="6" id="KW-0056">Arginine metabolism</keyword>
<evidence type="ECO:0000313" key="10">
    <source>
        <dbReference type="EMBL" id="WIO46400.1"/>
    </source>
</evidence>
<feature type="binding site" evidence="7">
    <location>
        <position position="562"/>
    </location>
    <ligand>
        <name>carbamoyl phosphate</name>
        <dbReference type="ChEBI" id="CHEBI:58228"/>
    </ligand>
</feature>
<dbReference type="Gene3D" id="3.40.50.1370">
    <property type="entry name" value="Aspartate/ornithine carbamoyltransferase"/>
    <property type="match status" value="2"/>
</dbReference>
<dbReference type="NCBIfam" id="NF002381">
    <property type="entry name" value="PRK01388.1"/>
    <property type="match status" value="1"/>
</dbReference>
<comment type="catalytic activity">
    <reaction evidence="6">
        <text>L-arginine + H2O = L-citrulline + NH4(+)</text>
        <dbReference type="Rhea" id="RHEA:19597"/>
        <dbReference type="ChEBI" id="CHEBI:15377"/>
        <dbReference type="ChEBI" id="CHEBI:28938"/>
        <dbReference type="ChEBI" id="CHEBI:32682"/>
        <dbReference type="ChEBI" id="CHEBI:57743"/>
        <dbReference type="EC" id="3.5.3.6"/>
    </reaction>
</comment>
<feature type="binding site" evidence="7">
    <location>
        <position position="685"/>
    </location>
    <ligand>
        <name>L-ornithine</name>
        <dbReference type="ChEBI" id="CHEBI:46911"/>
    </ligand>
</feature>
<dbReference type="PRINTS" id="PR01466">
    <property type="entry name" value="ARGDEIMINASE"/>
</dbReference>
<proteinExistence type="inferred from homology"/>
<dbReference type="PROSITE" id="PS00097">
    <property type="entry name" value="CARBAMOYLTRANSFERASE"/>
    <property type="match status" value="1"/>
</dbReference>
<dbReference type="NCBIfam" id="NF001986">
    <property type="entry name" value="PRK00779.1"/>
    <property type="match status" value="1"/>
</dbReference>
<feature type="binding site" evidence="7">
    <location>
        <begin position="589"/>
        <end position="592"/>
    </location>
    <ligand>
        <name>carbamoyl phosphate</name>
        <dbReference type="ChEBI" id="CHEBI:58228"/>
    </ligand>
</feature>
<name>A0ABY8WY05_9BACT</name>
<dbReference type="PANTHER" id="PTHR47271:SF2">
    <property type="entry name" value="ARGININE DEIMINASE"/>
    <property type="match status" value="1"/>
</dbReference>
<keyword evidence="4 6" id="KW-0378">Hydrolase</keyword>
<comment type="pathway">
    <text evidence="6">Amino-acid degradation; L-arginine degradation via ADI pathway; carbamoyl phosphate from L-arginine: step 1/2.</text>
</comment>
<feature type="binding site" evidence="7">
    <location>
        <position position="621"/>
    </location>
    <ligand>
        <name>L-ornithine</name>
        <dbReference type="ChEBI" id="CHEBI:46911"/>
    </ligand>
</feature>
<evidence type="ECO:0000256" key="5">
    <source>
        <dbReference type="ARBA" id="ARBA00048772"/>
    </source>
</evidence>
<gene>
    <name evidence="6 10" type="primary">arcA</name>
    <name evidence="10" type="ORF">SEML1_0803</name>
</gene>
<dbReference type="NCBIfam" id="TIGR00658">
    <property type="entry name" value="orni_carb_tr"/>
    <property type="match status" value="1"/>
</dbReference>
<evidence type="ECO:0000256" key="3">
    <source>
        <dbReference type="ARBA" id="ARBA00022679"/>
    </source>
</evidence>
<dbReference type="InterPro" id="IPR006131">
    <property type="entry name" value="Asp_carbamoyltransf_Asp/Orn-bd"/>
</dbReference>
<dbReference type="EC" id="2.1.3.3" evidence="7"/>
<evidence type="ECO:0000256" key="2">
    <source>
        <dbReference type="ARBA" id="ARBA00010206"/>
    </source>
</evidence>
<evidence type="ECO:0000259" key="8">
    <source>
        <dbReference type="Pfam" id="PF00185"/>
    </source>
</evidence>
<dbReference type="HAMAP" id="MF_01109">
    <property type="entry name" value="OTCase"/>
    <property type="match status" value="1"/>
</dbReference>
<dbReference type="InterPro" id="IPR002292">
    <property type="entry name" value="Orn/put_carbamltrans"/>
</dbReference>
<dbReference type="GO" id="GO:0016990">
    <property type="term" value="F:arginine deiminase activity"/>
    <property type="evidence" value="ECO:0007669"/>
    <property type="project" value="UniProtKB-EC"/>
</dbReference>
<comment type="subcellular location">
    <subcellularLocation>
        <location evidence="6">Cytoplasm</location>
    </subcellularLocation>
</comment>
<evidence type="ECO:0000256" key="1">
    <source>
        <dbReference type="ARBA" id="ARBA00007805"/>
    </source>
</evidence>
<evidence type="ECO:0000313" key="11">
    <source>
        <dbReference type="Proteomes" id="UP001177295"/>
    </source>
</evidence>
<feature type="domain" description="Aspartate/ornithine carbamoyltransferase carbamoyl-P binding" evidence="9">
    <location>
        <begin position="462"/>
        <end position="602"/>
    </location>
</feature>
<dbReference type="InterPro" id="IPR036901">
    <property type="entry name" value="Asp/Orn_carbamoylTrfase_sf"/>
</dbReference>
<evidence type="ECO:0000256" key="7">
    <source>
        <dbReference type="HAMAP-Rule" id="MF_01109"/>
    </source>
</evidence>
<keyword evidence="11" id="KW-1185">Reference proteome</keyword>
<reference evidence="10 11" key="1">
    <citation type="journal article" date="2023" name="Cell">
        <title>Genetic manipulation of Patescibacteria provides mechanistic insights into microbial dark matter and the epibiotic lifestyle.</title>
        <authorList>
            <person name="Wang Y."/>
            <person name="Gallagher L.A."/>
            <person name="Andrade P.A."/>
            <person name="Liu A."/>
            <person name="Humphreys I.R."/>
            <person name="Turkarslan S."/>
            <person name="Cutler K.J."/>
            <person name="Arrieta-Ortiz M.L."/>
            <person name="Li Y."/>
            <person name="Radey M.C."/>
            <person name="McLean J.S."/>
            <person name="Cong Q."/>
            <person name="Baker D."/>
            <person name="Baliga N.S."/>
            <person name="Peterson S.B."/>
            <person name="Mougous J.D."/>
        </authorList>
    </citation>
    <scope>NUCLEOTIDE SEQUENCE [LARGE SCALE GENOMIC DNA]</scope>
    <source>
        <strain evidence="10 11">ML1</strain>
    </source>
</reference>
<feature type="binding site" evidence="7">
    <location>
        <begin position="511"/>
        <end position="514"/>
    </location>
    <ligand>
        <name>carbamoyl phosphate</name>
        <dbReference type="ChEBI" id="CHEBI:58228"/>
    </ligand>
</feature>
<dbReference type="InterPro" id="IPR006132">
    <property type="entry name" value="Asp/Orn_carbamoyltranf_P-bd"/>
</dbReference>
<dbReference type="InterPro" id="IPR006130">
    <property type="entry name" value="Asp/Orn_carbamoylTrfase"/>
</dbReference>
<comment type="catalytic activity">
    <reaction evidence="5 7">
        <text>carbamoyl phosphate + L-ornithine = L-citrulline + phosphate + H(+)</text>
        <dbReference type="Rhea" id="RHEA:19513"/>
        <dbReference type="ChEBI" id="CHEBI:15378"/>
        <dbReference type="ChEBI" id="CHEBI:43474"/>
        <dbReference type="ChEBI" id="CHEBI:46911"/>
        <dbReference type="ChEBI" id="CHEBI:57743"/>
        <dbReference type="ChEBI" id="CHEBI:58228"/>
        <dbReference type="EC" id="2.1.3.3"/>
    </reaction>
</comment>
<evidence type="ECO:0000259" key="9">
    <source>
        <dbReference type="Pfam" id="PF02729"/>
    </source>
</evidence>
<dbReference type="HAMAP" id="MF_00242">
    <property type="entry name" value="Arg_deiminase"/>
    <property type="match status" value="1"/>
</dbReference>
<protein>
    <recommendedName>
        <fullName evidence="6 7">Multifunctional fusion protein</fullName>
    </recommendedName>
    <domain>
        <recommendedName>
            <fullName evidence="6">Arginine deiminase</fullName>
            <shortName evidence="6">ADI</shortName>
            <ecNumber evidence="6">3.5.3.6</ecNumber>
        </recommendedName>
        <alternativeName>
            <fullName evidence="6">Arginine dihydrolase</fullName>
            <shortName evidence="6">AD</shortName>
        </alternativeName>
    </domain>
    <domain>
        <recommendedName>
            <fullName evidence="7">Ornithine carbamoyltransferase</fullName>
            <shortName evidence="7">OTCase</shortName>
            <ecNumber evidence="7">2.1.3.3</ecNumber>
        </recommendedName>
    </domain>
</protein>
<dbReference type="SUPFAM" id="SSF53671">
    <property type="entry name" value="Aspartate/ornithine carbamoyltransferase"/>
    <property type="match status" value="1"/>
</dbReference>
<dbReference type="Pfam" id="PF02274">
    <property type="entry name" value="ADI"/>
    <property type="match status" value="1"/>
</dbReference>
<feature type="active site" description="Amidino-cysteine intermediate" evidence="6">
    <location>
        <position position="402"/>
    </location>
</feature>
<feature type="binding site" evidence="7">
    <location>
        <begin position="726"/>
        <end position="727"/>
    </location>
    <ligand>
        <name>carbamoyl phosphate</name>
        <dbReference type="ChEBI" id="CHEBI:58228"/>
    </ligand>
</feature>
<dbReference type="EMBL" id="CP124550">
    <property type="protein sequence ID" value="WIO46400.1"/>
    <property type="molecule type" value="Genomic_DNA"/>
</dbReference>
<dbReference type="Pfam" id="PF00185">
    <property type="entry name" value="OTCace"/>
    <property type="match status" value="1"/>
</dbReference>
<sequence>MDEPIYITSEIGRLRTVLLHRPGEELENLTPETLHDLLFDDIPHLKVAQEEHDRFANVLRERGIEVLYLDELAAESLADDAVRRRFVDEMLAASKQGERRVTRALAEYLLGMEPRQMVRKLMAGVRKDEINLPAEHSEQLHDMVEQDHYPFYLDPMPNLYFTRDPAAAIGRGLTINRMHWPARRRESLFMRYIIDHHPRFAGKNIPVWYNRDEKFSMEGGDELILNRTTMAIGISERTTPEAIETMAANLFAGSEFKKIIALQIPKSHAFMHLDTVFTMIDYDKFTIHPEIRDAEGHLNLFILEKVEGQKYPKITRENDLEHALRVALSLPKITLIECGGGDEIAAAREQWNDGSNTLAIAPGVVVTYDRNYVTNQKLRDAGVEVIEISGSELGRGRGGPRCMSMPLVREELKHRIEVNDNRGVSVPVANMPSAVAPRFIEKTEPNTVPSGKWALSRELRGRSFLTLKDFTPSEIRLMLDTAHELKRQKKNGQAHRLHEGKQVALLFEKTSTRTRCAFTVAANDLGVAPEFLGKDDIQLGKKESVEDTAKVLGRMFDGIEFRGFKHSTVEGLAEFANVPVWNGLTDTFHPTQILADFMTIEEHVGKLKGAKLVFVGDGRNNMANSLLIGSAKMGVDFRILAPRELHPVGEILETARAIAAETGAKIMVTDNHGEALAGADAIYTDVWASMGEEDQFAERIALLKPYQVNRAMLEQTRNLNVKFLHCLPSFHDTNTTIGQQIHDQYGLDCMEVTDEVFRSKHSVVFDEAENRMHTIKAVMALTL</sequence>
<comment type="similarity">
    <text evidence="2 6">Belongs to the arginine deiminase family.</text>
</comment>
<dbReference type="PANTHER" id="PTHR47271">
    <property type="entry name" value="ARGININE DEIMINASE"/>
    <property type="match status" value="1"/>
</dbReference>
<accession>A0ABY8WY05</accession>
<dbReference type="InterPro" id="IPR024904">
    <property type="entry name" value="OTCase_ArgI"/>
</dbReference>
<dbReference type="EC" id="3.5.3.6" evidence="6"/>
<dbReference type="Pfam" id="PF02729">
    <property type="entry name" value="OTCace_N"/>
    <property type="match status" value="1"/>
</dbReference>
<feature type="binding site" evidence="7">
    <location>
        <position position="538"/>
    </location>
    <ligand>
        <name>carbamoyl phosphate</name>
        <dbReference type="ChEBI" id="CHEBI:58228"/>
    </ligand>
</feature>
<dbReference type="NCBIfam" id="TIGR01078">
    <property type="entry name" value="arcA"/>
    <property type="match status" value="1"/>
</dbReference>
<feature type="binding site" evidence="7">
    <location>
        <position position="771"/>
    </location>
    <ligand>
        <name>carbamoyl phosphate</name>
        <dbReference type="ChEBI" id="CHEBI:58228"/>
    </ligand>
</feature>
<organism evidence="10 11">
    <name type="scientific">Candidatus Southlakia epibionticum</name>
    <dbReference type="NCBI Taxonomy" id="3043284"/>
    <lineage>
        <taxon>Bacteria</taxon>
        <taxon>Candidatus Saccharimonadota</taxon>
        <taxon>Candidatus Saccharimonadia</taxon>
        <taxon>Candidatus Saccharimonadales</taxon>
        <taxon>Candidatus Saccharimonadaceae</taxon>
        <taxon>Candidatus Southlakia</taxon>
    </lineage>
</organism>
<dbReference type="Proteomes" id="UP001177295">
    <property type="component" value="Chromosome"/>
</dbReference>
<dbReference type="Gene3D" id="1.10.3930.10">
    <property type="entry name" value="Arginine deiminase"/>
    <property type="match status" value="1"/>
</dbReference>
<comment type="similarity">
    <text evidence="1 7">Belongs to the aspartate/ornithine carbamoyltransferase superfamily. OTCase family.</text>
</comment>
<keyword evidence="6" id="KW-0963">Cytoplasm</keyword>
<feature type="domain" description="Aspartate/ornithine carbamoyltransferase Asp/Orn-binding" evidence="8">
    <location>
        <begin position="608"/>
        <end position="781"/>
    </location>
</feature>
<evidence type="ECO:0000256" key="4">
    <source>
        <dbReference type="ARBA" id="ARBA00022801"/>
    </source>
</evidence>
<feature type="binding site" evidence="7">
    <location>
        <begin position="689"/>
        <end position="690"/>
    </location>
    <ligand>
        <name>L-ornithine</name>
        <dbReference type="ChEBI" id="CHEBI:46911"/>
    </ligand>
</feature>
<evidence type="ECO:0000256" key="6">
    <source>
        <dbReference type="HAMAP-Rule" id="MF_00242"/>
    </source>
</evidence>
<keyword evidence="3 7" id="KW-0808">Transferase</keyword>
<dbReference type="InterPro" id="IPR003876">
    <property type="entry name" value="Arg_deiminase"/>
</dbReference>
<dbReference type="Gene3D" id="3.75.10.10">
    <property type="entry name" value="L-arginine/glycine Amidinotransferase, Chain A"/>
    <property type="match status" value="1"/>
</dbReference>
<dbReference type="SUPFAM" id="SSF55909">
    <property type="entry name" value="Pentein"/>
    <property type="match status" value="1"/>
</dbReference>